<feature type="transmembrane region" description="Helical" evidence="1">
    <location>
        <begin position="169"/>
        <end position="193"/>
    </location>
</feature>
<reference evidence="2" key="1">
    <citation type="submission" date="2016-12" db="EMBL/GenBank/DDBJ databases">
        <title>Draft genome sequence of Roseomonas mucosa strain AU37, isolated from a peripheral intravenous catheter.</title>
        <authorList>
            <person name="Choudhury M.A."/>
            <person name="Sidjabat H.E."/>
            <person name="Wailan A.M."/>
            <person name="Zhang L."/>
            <person name="Marsh N.M."/>
            <person name="Rickard C.M."/>
            <person name="Davies M."/>
            <person name="Mcmillan D.J."/>
        </authorList>
    </citation>
    <scope>NUCLEOTIDE SEQUENCE [LARGE SCALE GENOMIC DNA]</scope>
    <source>
        <strain evidence="2">AU37</strain>
    </source>
</reference>
<dbReference type="AlphaFoldDB" id="A0A1S8D214"/>
<name>A0A1S8D214_9PROT</name>
<protein>
    <recommendedName>
        <fullName evidence="4">HdeD family acid-resistance protein</fullName>
    </recommendedName>
</protein>
<keyword evidence="1" id="KW-1133">Transmembrane helix</keyword>
<feature type="transmembrane region" description="Helical" evidence="1">
    <location>
        <begin position="142"/>
        <end position="163"/>
    </location>
</feature>
<feature type="transmembrane region" description="Helical" evidence="1">
    <location>
        <begin position="110"/>
        <end position="130"/>
    </location>
</feature>
<dbReference type="OrthoDB" id="193343at2"/>
<dbReference type="Pfam" id="PF03729">
    <property type="entry name" value="DUF308"/>
    <property type="match status" value="2"/>
</dbReference>
<dbReference type="EMBL" id="LLWF02000114">
    <property type="protein sequence ID" value="ONH81485.1"/>
    <property type="molecule type" value="Genomic_DNA"/>
</dbReference>
<organism evidence="2 3">
    <name type="scientific">Roseomonas mucosa</name>
    <dbReference type="NCBI Taxonomy" id="207340"/>
    <lineage>
        <taxon>Bacteria</taxon>
        <taxon>Pseudomonadati</taxon>
        <taxon>Pseudomonadota</taxon>
        <taxon>Alphaproteobacteria</taxon>
        <taxon>Acetobacterales</taxon>
        <taxon>Roseomonadaceae</taxon>
        <taxon>Roseomonas</taxon>
    </lineage>
</organism>
<dbReference type="Proteomes" id="UP000054844">
    <property type="component" value="Unassembled WGS sequence"/>
</dbReference>
<dbReference type="GO" id="GO:0005886">
    <property type="term" value="C:plasma membrane"/>
    <property type="evidence" value="ECO:0007669"/>
    <property type="project" value="TreeGrafter"/>
</dbReference>
<evidence type="ECO:0000313" key="2">
    <source>
        <dbReference type="EMBL" id="ONH81485.1"/>
    </source>
</evidence>
<comment type="caution">
    <text evidence="2">The sequence shown here is derived from an EMBL/GenBank/DDBJ whole genome shotgun (WGS) entry which is preliminary data.</text>
</comment>
<feature type="transmembrane region" description="Helical" evidence="1">
    <location>
        <begin position="48"/>
        <end position="68"/>
    </location>
</feature>
<keyword evidence="3" id="KW-1185">Reference proteome</keyword>
<feature type="transmembrane region" description="Helical" evidence="1">
    <location>
        <begin position="23"/>
        <end position="42"/>
    </location>
</feature>
<proteinExistence type="predicted"/>
<evidence type="ECO:0000256" key="1">
    <source>
        <dbReference type="SAM" id="Phobius"/>
    </source>
</evidence>
<dbReference type="PANTHER" id="PTHR34989">
    <property type="entry name" value="PROTEIN HDED"/>
    <property type="match status" value="1"/>
</dbReference>
<dbReference type="RefSeq" id="WP_058390345.1">
    <property type="nucleotide sequence ID" value="NZ_CP044114.1"/>
</dbReference>
<dbReference type="STRING" id="207340.APZ41_019560"/>
<feature type="transmembrane region" description="Helical" evidence="1">
    <location>
        <begin position="80"/>
        <end position="104"/>
    </location>
</feature>
<accession>A0A1S8D214</accession>
<keyword evidence="1" id="KW-0812">Transmembrane</keyword>
<evidence type="ECO:0000313" key="3">
    <source>
        <dbReference type="Proteomes" id="UP000054844"/>
    </source>
</evidence>
<evidence type="ECO:0008006" key="4">
    <source>
        <dbReference type="Google" id="ProtNLM"/>
    </source>
</evidence>
<sequence length="215" mass="23351">MNINSLNPARDIEDMLCTLTRNWWLFILRGVLALIIAALAFLMPAESLLALTLLFGTFSFADGVLGLTSAIRNIRKGRRWGWLMVSGLLGIATGIVVVISPFVATLVLATFLWASIAFWSVFSGALEIAAAIRLRKEINGEIWLILGGLLSVVLGVVVTWMLLTRPVESFLALGWLIGFYAAVFGVMMILLGLRLRKADRSDGAAFDDAPPSAKA</sequence>
<keyword evidence="1" id="KW-0472">Membrane</keyword>
<dbReference type="PANTHER" id="PTHR34989:SF1">
    <property type="entry name" value="PROTEIN HDED"/>
    <property type="match status" value="1"/>
</dbReference>
<gene>
    <name evidence="2" type="ORF">APZ41_019560</name>
</gene>
<dbReference type="InterPro" id="IPR052712">
    <property type="entry name" value="Acid_resist_chaperone_HdeD"/>
</dbReference>
<dbReference type="InterPro" id="IPR005325">
    <property type="entry name" value="DUF308_memb"/>
</dbReference>